<accession>M5SCU3</accession>
<gene>
    <name evidence="1" type="ORF">RESH_00030</name>
</gene>
<name>M5SCU3_9BACT</name>
<comment type="caution">
    <text evidence="1">The sequence shown here is derived from an EMBL/GenBank/DDBJ whole genome shotgun (WGS) entry which is preliminary data.</text>
</comment>
<dbReference type="PATRIC" id="fig|1263868.3.peg.32"/>
<dbReference type="EMBL" id="ANOF01000003">
    <property type="protein sequence ID" value="EMI29310.1"/>
    <property type="molecule type" value="Genomic_DNA"/>
</dbReference>
<evidence type="ECO:0000313" key="1">
    <source>
        <dbReference type="EMBL" id="EMI29310.1"/>
    </source>
</evidence>
<sequence length="48" mass="5457">MSRDSPHQPFAFLFNRITSDSPEGSCRDLGIRVIVTRSPIHRPLGRHV</sequence>
<dbReference type="AlphaFoldDB" id="M5SCU3"/>
<organism evidence="1 2">
    <name type="scientific">Rhodopirellula europaea SH398</name>
    <dbReference type="NCBI Taxonomy" id="1263868"/>
    <lineage>
        <taxon>Bacteria</taxon>
        <taxon>Pseudomonadati</taxon>
        <taxon>Planctomycetota</taxon>
        <taxon>Planctomycetia</taxon>
        <taxon>Pirellulales</taxon>
        <taxon>Pirellulaceae</taxon>
        <taxon>Rhodopirellula</taxon>
    </lineage>
</organism>
<dbReference type="Proteomes" id="UP000011996">
    <property type="component" value="Unassembled WGS sequence"/>
</dbReference>
<proteinExistence type="predicted"/>
<reference evidence="1 2" key="1">
    <citation type="journal article" date="2013" name="Mar. Genomics">
        <title>Expression of sulfatases in Rhodopirellula baltica and the diversity of sulfatases in the genus Rhodopirellula.</title>
        <authorList>
            <person name="Wegner C.E."/>
            <person name="Richter-Heitmann T."/>
            <person name="Klindworth A."/>
            <person name="Klockow C."/>
            <person name="Richter M."/>
            <person name="Achstetter T."/>
            <person name="Glockner F.O."/>
            <person name="Harder J."/>
        </authorList>
    </citation>
    <scope>NUCLEOTIDE SEQUENCE [LARGE SCALE GENOMIC DNA]</scope>
    <source>
        <strain evidence="1 2">SH398</strain>
    </source>
</reference>
<protein>
    <submittedName>
        <fullName evidence="1">Uncharacterized protein</fullName>
    </submittedName>
</protein>
<dbReference type="STRING" id="1263868.RESH_00030"/>
<evidence type="ECO:0000313" key="2">
    <source>
        <dbReference type="Proteomes" id="UP000011996"/>
    </source>
</evidence>